<dbReference type="CDD" id="cd04301">
    <property type="entry name" value="NAT_SF"/>
    <property type="match status" value="1"/>
</dbReference>
<feature type="domain" description="N-acetyltransferase" evidence="4">
    <location>
        <begin position="40"/>
        <end position="190"/>
    </location>
</feature>
<dbReference type="PANTHER" id="PTHR43800:SF1">
    <property type="entry name" value="PEPTIDYL-LYSINE N-ACETYLTRANSFERASE YJAB"/>
    <property type="match status" value="1"/>
</dbReference>
<dbReference type="SUPFAM" id="SSF55729">
    <property type="entry name" value="Acyl-CoA N-acyltransferases (Nat)"/>
    <property type="match status" value="1"/>
</dbReference>
<organism evidence="5 6">
    <name type="scientific">Jiella avicenniae</name>
    <dbReference type="NCBI Taxonomy" id="2907202"/>
    <lineage>
        <taxon>Bacteria</taxon>
        <taxon>Pseudomonadati</taxon>
        <taxon>Pseudomonadota</taxon>
        <taxon>Alphaproteobacteria</taxon>
        <taxon>Hyphomicrobiales</taxon>
        <taxon>Aurantimonadaceae</taxon>
        <taxon>Jiella</taxon>
    </lineage>
</organism>
<dbReference type="EMBL" id="JAJUWU010000027">
    <property type="protein sequence ID" value="MCE7030693.1"/>
    <property type="molecule type" value="Genomic_DNA"/>
</dbReference>
<dbReference type="InterPro" id="IPR000182">
    <property type="entry name" value="GNAT_dom"/>
</dbReference>
<dbReference type="InterPro" id="IPR016181">
    <property type="entry name" value="Acyl_CoA_acyltransferase"/>
</dbReference>
<dbReference type="PROSITE" id="PS51186">
    <property type="entry name" value="GNAT"/>
    <property type="match status" value="1"/>
</dbReference>
<keyword evidence="2" id="KW-0012">Acyltransferase</keyword>
<evidence type="ECO:0000256" key="2">
    <source>
        <dbReference type="ARBA" id="ARBA00023315"/>
    </source>
</evidence>
<dbReference type="GO" id="GO:0016747">
    <property type="term" value="F:acyltransferase activity, transferring groups other than amino-acyl groups"/>
    <property type="evidence" value="ECO:0007669"/>
    <property type="project" value="InterPro"/>
</dbReference>
<dbReference type="RefSeq" id="WP_233721763.1">
    <property type="nucleotide sequence ID" value="NZ_JAJUWU010000027.1"/>
</dbReference>
<protein>
    <submittedName>
        <fullName evidence="5">GNAT family N-acetyltransferase</fullName>
    </submittedName>
</protein>
<dbReference type="Gene3D" id="3.40.630.30">
    <property type="match status" value="1"/>
</dbReference>
<dbReference type="PANTHER" id="PTHR43800">
    <property type="entry name" value="PEPTIDYL-LYSINE N-ACETYLTRANSFERASE YJAB"/>
    <property type="match status" value="1"/>
</dbReference>
<evidence type="ECO:0000256" key="1">
    <source>
        <dbReference type="ARBA" id="ARBA00022679"/>
    </source>
</evidence>
<evidence type="ECO:0000313" key="6">
    <source>
        <dbReference type="Proteomes" id="UP001139035"/>
    </source>
</evidence>
<dbReference type="AlphaFoldDB" id="A0A9X1P7G3"/>
<keyword evidence="6" id="KW-1185">Reference proteome</keyword>
<sequence>MTAKSAKAGKRADEPLAGRREGTASKAGRKAFKGFGPEGYRIRMMEPGEARRLLAIARRADATLIALGKTEIADAPKPSVGDFVRFLVDHEVFVAEKKRSGEAVGFAAAHATSELYWLSELSVEPDHGRRGIGSALVSAVLERARWFRHSGVGLTTYTDVPVGASFYRRLGFDVLPDADCPPRLLQRKLAETPGGSRVTDRCVMTREV</sequence>
<dbReference type="Proteomes" id="UP001139035">
    <property type="component" value="Unassembled WGS sequence"/>
</dbReference>
<keyword evidence="1" id="KW-0808">Transferase</keyword>
<comment type="caution">
    <text evidence="5">The sequence shown here is derived from an EMBL/GenBank/DDBJ whole genome shotgun (WGS) entry which is preliminary data.</text>
</comment>
<gene>
    <name evidence="5" type="ORF">LZD57_22125</name>
</gene>
<accession>A0A9X1P7G3</accession>
<evidence type="ECO:0000259" key="4">
    <source>
        <dbReference type="PROSITE" id="PS51186"/>
    </source>
</evidence>
<proteinExistence type="predicted"/>
<evidence type="ECO:0000313" key="5">
    <source>
        <dbReference type="EMBL" id="MCE7030693.1"/>
    </source>
</evidence>
<dbReference type="Pfam" id="PF13508">
    <property type="entry name" value="Acetyltransf_7"/>
    <property type="match status" value="1"/>
</dbReference>
<name>A0A9X1P7G3_9HYPH</name>
<feature type="region of interest" description="Disordered" evidence="3">
    <location>
        <begin position="1"/>
        <end position="30"/>
    </location>
</feature>
<evidence type="ECO:0000256" key="3">
    <source>
        <dbReference type="SAM" id="MobiDB-lite"/>
    </source>
</evidence>
<reference evidence="5" key="1">
    <citation type="submission" date="2022-01" db="EMBL/GenBank/DDBJ databases">
        <title>Jiella avicenniae sp. nov., a novel endophytic bacterium isolated from bark of Avicennia marina.</title>
        <authorList>
            <person name="Tuo L."/>
        </authorList>
    </citation>
    <scope>NUCLEOTIDE SEQUENCE</scope>
    <source>
        <strain evidence="5">CBK1P-4</strain>
    </source>
</reference>
<feature type="compositionally biased region" description="Basic and acidic residues" evidence="3">
    <location>
        <begin position="10"/>
        <end position="23"/>
    </location>
</feature>